<protein>
    <submittedName>
        <fullName evidence="1">Uncharacterized protein</fullName>
    </submittedName>
</protein>
<organism evidence="1 2">
    <name type="scientific">Frankia casuarinae (strain DSM 45818 / CECT 9043 / HFP020203 / CcI3)</name>
    <dbReference type="NCBI Taxonomy" id="106370"/>
    <lineage>
        <taxon>Bacteria</taxon>
        <taxon>Bacillati</taxon>
        <taxon>Actinomycetota</taxon>
        <taxon>Actinomycetes</taxon>
        <taxon>Frankiales</taxon>
        <taxon>Frankiaceae</taxon>
        <taxon>Frankia</taxon>
    </lineage>
</organism>
<accession>Q2JAH6</accession>
<gene>
    <name evidence="1" type="ordered locus">Francci3_2349</name>
</gene>
<evidence type="ECO:0000313" key="2">
    <source>
        <dbReference type="Proteomes" id="UP000001937"/>
    </source>
</evidence>
<dbReference type="HOGENOM" id="CLU_1701676_0_0_11"/>
<keyword evidence="2" id="KW-1185">Reference proteome</keyword>
<sequence length="154" mass="16871">MTPSASSSSAERVRHAWQERTASQARLRIADRSLGRVALAAAREDAAMGLPLVILSDPTVRGALDAARLHAPGPYLHEGRWELADVIDLYVCGDLPSERLVEILAIWPYQAHDPHRDEAQPWSDSFAVVEAAGDAGLLPRPLVAQVRRHRSDLT</sequence>
<dbReference type="STRING" id="106370.Francci3_2349"/>
<dbReference type="EMBL" id="CP000249">
    <property type="protein sequence ID" value="ABD11716.1"/>
    <property type="molecule type" value="Genomic_DNA"/>
</dbReference>
<name>Q2JAH6_FRACC</name>
<reference evidence="1 2" key="1">
    <citation type="journal article" date="2007" name="Genome Res.">
        <title>Genome characteristics of facultatively symbiotic Frankia sp. strains reflect host range and host plant biogeography.</title>
        <authorList>
            <person name="Normand P."/>
            <person name="Lapierre P."/>
            <person name="Tisa L.S."/>
            <person name="Gogarten J.P."/>
            <person name="Alloisio N."/>
            <person name="Bagnarol E."/>
            <person name="Bassi C.A."/>
            <person name="Berry A.M."/>
            <person name="Bickhart D.M."/>
            <person name="Choisne N."/>
            <person name="Couloux A."/>
            <person name="Cournoyer B."/>
            <person name="Cruveiller S."/>
            <person name="Daubin V."/>
            <person name="Demange N."/>
            <person name="Francino M.P."/>
            <person name="Goltsman E."/>
            <person name="Huang Y."/>
            <person name="Kopp O.R."/>
            <person name="Labarre L."/>
            <person name="Lapidus A."/>
            <person name="Lavire C."/>
            <person name="Marechal J."/>
            <person name="Martinez M."/>
            <person name="Mastronunzio J.E."/>
            <person name="Mullin B.C."/>
            <person name="Niemann J."/>
            <person name="Pujic P."/>
            <person name="Rawnsley T."/>
            <person name="Rouy Z."/>
            <person name="Schenowitz C."/>
            <person name="Sellstedt A."/>
            <person name="Tavares F."/>
            <person name="Tomkins J.P."/>
            <person name="Vallenet D."/>
            <person name="Valverde C."/>
            <person name="Wall L.G."/>
            <person name="Wang Y."/>
            <person name="Medigue C."/>
            <person name="Benson D.R."/>
        </authorList>
    </citation>
    <scope>NUCLEOTIDE SEQUENCE [LARGE SCALE GENOMIC DNA]</scope>
    <source>
        <strain evidence="2">DSM 45818 / CECT 9043 / CcI3</strain>
    </source>
</reference>
<evidence type="ECO:0000313" key="1">
    <source>
        <dbReference type="EMBL" id="ABD11716.1"/>
    </source>
</evidence>
<dbReference type="AlphaFoldDB" id="Q2JAH6"/>
<dbReference type="KEGG" id="fra:Francci3_2349"/>
<dbReference type="Proteomes" id="UP000001937">
    <property type="component" value="Chromosome"/>
</dbReference>
<proteinExistence type="predicted"/>